<dbReference type="Proteomes" id="UP000004221">
    <property type="component" value="Unassembled WGS sequence"/>
</dbReference>
<keyword evidence="3" id="KW-1185">Reference proteome</keyword>
<organism evidence="2 3">
    <name type="scientific">Nitrolancea hollandica Lb</name>
    <dbReference type="NCBI Taxonomy" id="1129897"/>
    <lineage>
        <taxon>Bacteria</taxon>
        <taxon>Pseudomonadati</taxon>
        <taxon>Thermomicrobiota</taxon>
        <taxon>Thermomicrobia</taxon>
        <taxon>Sphaerobacterales</taxon>
        <taxon>Sphaerobacterineae</taxon>
        <taxon>Sphaerobacteraceae</taxon>
        <taxon>Nitrolancea</taxon>
    </lineage>
</organism>
<evidence type="ECO:0000256" key="1">
    <source>
        <dbReference type="SAM" id="Phobius"/>
    </source>
</evidence>
<gene>
    <name evidence="2" type="ORF">NITHO_40003</name>
</gene>
<proteinExistence type="predicted"/>
<reference evidence="2 3" key="1">
    <citation type="journal article" date="2012" name="ISME J.">
        <title>Nitrification expanded: discovery, physiology and genomics of a nitrite-oxidizing bacterium from the phylum Chloroflexi.</title>
        <authorList>
            <person name="Sorokin D.Y."/>
            <person name="Lucker S."/>
            <person name="Vejmelkova D."/>
            <person name="Kostrikina N.A."/>
            <person name="Kleerebezem R."/>
            <person name="Rijpstra W.I."/>
            <person name="Damste J.S."/>
            <person name="Le Paslier D."/>
            <person name="Muyzer G."/>
            <person name="Wagner M."/>
            <person name="van Loosdrecht M.C."/>
            <person name="Daims H."/>
        </authorList>
    </citation>
    <scope>NUCLEOTIDE SEQUENCE [LARGE SCALE GENOMIC DNA]</scope>
    <source>
        <strain evidence="3">none</strain>
    </source>
</reference>
<dbReference type="AlphaFoldDB" id="I4EJE7"/>
<keyword evidence="1" id="KW-0812">Transmembrane</keyword>
<keyword evidence="1" id="KW-0472">Membrane</keyword>
<feature type="transmembrane region" description="Helical" evidence="1">
    <location>
        <begin position="60"/>
        <end position="80"/>
    </location>
</feature>
<keyword evidence="1" id="KW-1133">Transmembrane helix</keyword>
<evidence type="ECO:0000313" key="2">
    <source>
        <dbReference type="EMBL" id="CCF84809.1"/>
    </source>
</evidence>
<sequence>MSAARRLTAKPWHAPLRPAAKSFVNAGKSYYRASGEGQAKCLRGLQAGSRLAGRQRRLEYVAGAVFFATNIPLIANHFIAHNEYAQAMIFDSSTSDAFRN</sequence>
<dbReference type="EMBL" id="CAGS01000334">
    <property type="protein sequence ID" value="CCF84809.1"/>
    <property type="molecule type" value="Genomic_DNA"/>
</dbReference>
<protein>
    <submittedName>
        <fullName evidence="2">Uncharacterized protein</fullName>
    </submittedName>
</protein>
<accession>I4EJE7</accession>
<comment type="caution">
    <text evidence="2">The sequence shown here is derived from an EMBL/GenBank/DDBJ whole genome shotgun (WGS) entry which is preliminary data.</text>
</comment>
<name>I4EJE7_9BACT</name>
<evidence type="ECO:0000313" key="3">
    <source>
        <dbReference type="Proteomes" id="UP000004221"/>
    </source>
</evidence>